<dbReference type="RefSeq" id="WP_217790940.1">
    <property type="nucleotide sequence ID" value="NZ_JAHSPG010000004.1"/>
</dbReference>
<dbReference type="InterPro" id="IPR003961">
    <property type="entry name" value="FN3_dom"/>
</dbReference>
<evidence type="ECO:0000259" key="1">
    <source>
        <dbReference type="PROSITE" id="PS50853"/>
    </source>
</evidence>
<evidence type="ECO:0000313" key="3">
    <source>
        <dbReference type="Proteomes" id="UP000812270"/>
    </source>
</evidence>
<organism evidence="2 3">
    <name type="scientific">Pinibacter aurantiacus</name>
    <dbReference type="NCBI Taxonomy" id="2851599"/>
    <lineage>
        <taxon>Bacteria</taxon>
        <taxon>Pseudomonadati</taxon>
        <taxon>Bacteroidota</taxon>
        <taxon>Chitinophagia</taxon>
        <taxon>Chitinophagales</taxon>
        <taxon>Chitinophagaceae</taxon>
        <taxon>Pinibacter</taxon>
    </lineage>
</organism>
<dbReference type="PROSITE" id="PS50853">
    <property type="entry name" value="FN3"/>
    <property type="match status" value="1"/>
</dbReference>
<evidence type="ECO:0000313" key="2">
    <source>
        <dbReference type="EMBL" id="MBV4357296.1"/>
    </source>
</evidence>
<keyword evidence="3" id="KW-1185">Reference proteome</keyword>
<feature type="domain" description="Fibronectin type-III" evidence="1">
    <location>
        <begin position="35"/>
        <end position="135"/>
    </location>
</feature>
<proteinExistence type="predicted"/>
<name>A0A9E2S7H9_9BACT</name>
<protein>
    <submittedName>
        <fullName evidence="2">Fibronectin type III domain-containing protein</fullName>
    </submittedName>
</protein>
<accession>A0A9E2S7H9</accession>
<dbReference type="AlphaFoldDB" id="A0A9E2S7H9"/>
<comment type="caution">
    <text evidence="2">The sequence shown here is derived from an EMBL/GenBank/DDBJ whole genome shotgun (WGS) entry which is preliminary data.</text>
</comment>
<dbReference type="EMBL" id="JAHSPG010000004">
    <property type="protein sequence ID" value="MBV4357296.1"/>
    <property type="molecule type" value="Genomic_DNA"/>
</dbReference>
<dbReference type="Proteomes" id="UP000812270">
    <property type="component" value="Unassembled WGS sequence"/>
</dbReference>
<sequence>MLQSSLNKILFGILTTMIIGAVACKKDDPSADLQPPRLFKPSGVSVKTDSVSAHITWDAPLRSGGQTINYTAEISTDSNFATTSMSVKTDTTAVTITEDQVALRTKYFIRVKANTYEDQPESKWLNGASFAINGVQIFLPIRETELTENKATLRWRITPGLTDIKLAVKGGTSTTHTLTADELSTGMTSFTGLVADTGYYAEIFAGTKSRGFLNFRTGAPTVYSTILNPGDDIAAAINNAANNDIIGLNPGTYDAGNTSFVLMQKTITLKSTSNDPTDTKVNFKEFTLRGNGAGIKLYGIDLDGTPSGALYFINLTGVAADAELATYTQVIVDNCKVHGAATSFMRANRGANAGDYKMDLIKVNNSIIYNVATGLSYNCFHLDKLEFKTMQVTKSTFYNVGQALASSSTVLINMPSISFDHCTINNLGGKDKYVLMDANANPVRFSITNSIVANIPLPNATVQATTIRANGAGTSLSYTNNNHFKLTNGKTTADLAFPTSNITMIGNNTLDLGWTAETNVFYLPQNSILRTVSSTGGAIGDPRWTY</sequence>
<reference evidence="2" key="1">
    <citation type="submission" date="2021-06" db="EMBL/GenBank/DDBJ databases">
        <authorList>
            <person name="Huq M.A."/>
        </authorList>
    </citation>
    <scope>NUCLEOTIDE SEQUENCE</scope>
    <source>
        <strain evidence="2">MAH-26</strain>
    </source>
</reference>
<gene>
    <name evidence="2" type="ORF">KTO63_09075</name>
</gene>
<dbReference type="CDD" id="cd00063">
    <property type="entry name" value="FN3"/>
    <property type="match status" value="1"/>
</dbReference>